<protein>
    <submittedName>
        <fullName evidence="1">Uncharacterized protein</fullName>
    </submittedName>
</protein>
<evidence type="ECO:0000313" key="1">
    <source>
        <dbReference type="EMBL" id="GFY71362.1"/>
    </source>
</evidence>
<dbReference type="AlphaFoldDB" id="A0A8X7CPG4"/>
<dbReference type="Proteomes" id="UP000886998">
    <property type="component" value="Unassembled WGS sequence"/>
</dbReference>
<name>A0A8X7CPG4_9ARAC</name>
<dbReference type="EMBL" id="BMAV01018761">
    <property type="protein sequence ID" value="GFY71362.1"/>
    <property type="molecule type" value="Genomic_DNA"/>
</dbReference>
<evidence type="ECO:0000313" key="2">
    <source>
        <dbReference type="Proteomes" id="UP000886998"/>
    </source>
</evidence>
<sequence>MFYSAQTEEDLLDPRRSSLNGSLYIRDNVVADRLAKESRENEMAPGTSLIYQAVFKPQRQHVHFTPGVVSPIKKPNSMDVRIFLLNHVSTSPELFQRYYLMNMQSL</sequence>
<reference evidence="1" key="1">
    <citation type="submission" date="2020-08" db="EMBL/GenBank/DDBJ databases">
        <title>Multicomponent nature underlies the extraordinary mechanical properties of spider dragline silk.</title>
        <authorList>
            <person name="Kono N."/>
            <person name="Nakamura H."/>
            <person name="Mori M."/>
            <person name="Yoshida Y."/>
            <person name="Ohtoshi R."/>
            <person name="Malay A.D."/>
            <person name="Moran D.A.P."/>
            <person name="Tomita M."/>
            <person name="Numata K."/>
            <person name="Arakawa K."/>
        </authorList>
    </citation>
    <scope>NUCLEOTIDE SEQUENCE</scope>
</reference>
<proteinExistence type="predicted"/>
<keyword evidence="2" id="KW-1185">Reference proteome</keyword>
<comment type="caution">
    <text evidence="1">The sequence shown here is derived from an EMBL/GenBank/DDBJ whole genome shotgun (WGS) entry which is preliminary data.</text>
</comment>
<accession>A0A8X7CPG4</accession>
<organism evidence="1 2">
    <name type="scientific">Trichonephila inaurata madagascariensis</name>
    <dbReference type="NCBI Taxonomy" id="2747483"/>
    <lineage>
        <taxon>Eukaryota</taxon>
        <taxon>Metazoa</taxon>
        <taxon>Ecdysozoa</taxon>
        <taxon>Arthropoda</taxon>
        <taxon>Chelicerata</taxon>
        <taxon>Arachnida</taxon>
        <taxon>Araneae</taxon>
        <taxon>Araneomorphae</taxon>
        <taxon>Entelegynae</taxon>
        <taxon>Araneoidea</taxon>
        <taxon>Nephilidae</taxon>
        <taxon>Trichonephila</taxon>
        <taxon>Trichonephila inaurata</taxon>
    </lineage>
</organism>
<gene>
    <name evidence="1" type="ORF">TNIN_281981</name>
</gene>